<evidence type="ECO:0000313" key="2">
    <source>
        <dbReference type="EMBL" id="MBA0827919.1"/>
    </source>
</evidence>
<protein>
    <recommendedName>
        <fullName evidence="1">Reverse transcriptase zinc-binding domain-containing protein</fullName>
    </recommendedName>
</protein>
<dbReference type="InterPro" id="IPR026960">
    <property type="entry name" value="RVT-Znf"/>
</dbReference>
<evidence type="ECO:0000259" key="1">
    <source>
        <dbReference type="Pfam" id="PF13966"/>
    </source>
</evidence>
<dbReference type="AlphaFoldDB" id="A0A7J9J0M9"/>
<gene>
    <name evidence="2" type="ORF">Goarm_012659</name>
</gene>
<sequence length="221" mass="25891">MWALNVPSKIHIHMWRVTNEFVPTLQNLRARKLVVNTLYPECRAKEETVSHLFRDCIFTQQVLRELGVINSTTNRESNWKKWLALEFENYSNEACKIRAISFRAFWYNHNKIYHEGIRERAHEIMGFINAYCLEITQIGIIAQNKEGLVMASCTYPWENILDLIMAYARAYLEANKAAHGMALEGRIYENPQYWMEEVSRTVEGLVNRVRNGGDMAVNWIS</sequence>
<dbReference type="Proteomes" id="UP000593575">
    <property type="component" value="Unassembled WGS sequence"/>
</dbReference>
<organism evidence="2 3">
    <name type="scientific">Gossypium armourianum</name>
    <dbReference type="NCBI Taxonomy" id="34283"/>
    <lineage>
        <taxon>Eukaryota</taxon>
        <taxon>Viridiplantae</taxon>
        <taxon>Streptophyta</taxon>
        <taxon>Embryophyta</taxon>
        <taxon>Tracheophyta</taxon>
        <taxon>Spermatophyta</taxon>
        <taxon>Magnoliopsida</taxon>
        <taxon>eudicotyledons</taxon>
        <taxon>Gunneridae</taxon>
        <taxon>Pentapetalae</taxon>
        <taxon>rosids</taxon>
        <taxon>malvids</taxon>
        <taxon>Malvales</taxon>
        <taxon>Malvaceae</taxon>
        <taxon>Malvoideae</taxon>
        <taxon>Gossypium</taxon>
    </lineage>
</organism>
<reference evidence="2 3" key="1">
    <citation type="journal article" date="2019" name="Genome Biol. Evol.">
        <title>Insights into the evolution of the New World diploid cottons (Gossypium, subgenus Houzingenia) based on genome sequencing.</title>
        <authorList>
            <person name="Grover C.E."/>
            <person name="Arick M.A. 2nd"/>
            <person name="Thrash A."/>
            <person name="Conover J.L."/>
            <person name="Sanders W.S."/>
            <person name="Peterson D.G."/>
            <person name="Frelichowski J.E."/>
            <person name="Scheffler J.A."/>
            <person name="Scheffler B.E."/>
            <person name="Wendel J.F."/>
        </authorList>
    </citation>
    <scope>NUCLEOTIDE SEQUENCE [LARGE SCALE GENOMIC DNA]</scope>
    <source>
        <strain evidence="2">6</strain>
        <tissue evidence="2">Leaf</tissue>
    </source>
</reference>
<dbReference type="Pfam" id="PF13966">
    <property type="entry name" value="zf-RVT"/>
    <property type="match status" value="1"/>
</dbReference>
<proteinExistence type="predicted"/>
<comment type="caution">
    <text evidence="2">The sequence shown here is derived from an EMBL/GenBank/DDBJ whole genome shotgun (WGS) entry which is preliminary data.</text>
</comment>
<evidence type="ECO:0000313" key="3">
    <source>
        <dbReference type="Proteomes" id="UP000593575"/>
    </source>
</evidence>
<name>A0A7J9J0M9_9ROSI</name>
<feature type="domain" description="Reverse transcriptase zinc-binding" evidence="1">
    <location>
        <begin position="1"/>
        <end position="62"/>
    </location>
</feature>
<dbReference type="EMBL" id="JABFAE010000005">
    <property type="protein sequence ID" value="MBA0827919.1"/>
    <property type="molecule type" value="Genomic_DNA"/>
</dbReference>
<keyword evidence="3" id="KW-1185">Reference proteome</keyword>
<accession>A0A7J9J0M9</accession>